<protein>
    <recommendedName>
        <fullName evidence="1">Aspartyl/glutamyl-tRNA(Asn/Gln) amidotransferase subunit C</fullName>
        <shortName evidence="1">Asp/Glu-ADT subunit C</shortName>
        <ecNumber evidence="1">6.3.5.-</ecNumber>
    </recommendedName>
</protein>
<dbReference type="EC" id="6.3.5.-" evidence="1"/>
<dbReference type="InterPro" id="IPR003837">
    <property type="entry name" value="GatC"/>
</dbReference>
<dbReference type="GO" id="GO:0006412">
    <property type="term" value="P:translation"/>
    <property type="evidence" value="ECO:0007669"/>
    <property type="project" value="UniProtKB-UniRule"/>
</dbReference>
<dbReference type="GO" id="GO:0050566">
    <property type="term" value="F:asparaginyl-tRNA synthase (glutamine-hydrolyzing) activity"/>
    <property type="evidence" value="ECO:0007669"/>
    <property type="project" value="RHEA"/>
</dbReference>
<dbReference type="InterPro" id="IPR036113">
    <property type="entry name" value="Asp/Glu-ADT_sf_sub_c"/>
</dbReference>
<comment type="similarity">
    <text evidence="1">Belongs to the GatC family.</text>
</comment>
<keyword evidence="1" id="KW-0067">ATP-binding</keyword>
<comment type="subunit">
    <text evidence="1">Heterotrimer of A, B and C subunits.</text>
</comment>
<dbReference type="GO" id="GO:0005524">
    <property type="term" value="F:ATP binding"/>
    <property type="evidence" value="ECO:0007669"/>
    <property type="project" value="UniProtKB-KW"/>
</dbReference>
<dbReference type="NCBIfam" id="TIGR00135">
    <property type="entry name" value="gatC"/>
    <property type="match status" value="1"/>
</dbReference>
<proteinExistence type="inferred from homology"/>
<keyword evidence="1" id="KW-0547">Nucleotide-binding</keyword>
<dbReference type="EMBL" id="MHMT01000030">
    <property type="protein sequence ID" value="OGZ31878.1"/>
    <property type="molecule type" value="Genomic_DNA"/>
</dbReference>
<sequence>MISREQIEHIAKLARMELTEKEKEKFSTELSSILDYIDKLNQVETKAIEPISQITGLENIVREDAPRKEDTRSNIRDKFIKAAPAKKDNYFKVPKILE</sequence>
<gene>
    <name evidence="1" type="primary">gatC</name>
    <name evidence="2" type="ORF">A2V69_00485</name>
</gene>
<comment type="function">
    <text evidence="1">Allows the formation of correctly charged Asn-tRNA(Asn) or Gln-tRNA(Gln) through the transamidation of misacylated Asp-tRNA(Asn) or Glu-tRNA(Gln) in organisms which lack either or both of asparaginyl-tRNA or glutaminyl-tRNA synthetases. The reaction takes place in the presence of glutamine and ATP through an activated phospho-Asp-tRNA(Asn) or phospho-Glu-tRNA(Gln).</text>
</comment>
<dbReference type="STRING" id="1801990.A2V69_00485"/>
<dbReference type="GO" id="GO:0050567">
    <property type="term" value="F:glutaminyl-tRNA synthase (glutamine-hydrolyzing) activity"/>
    <property type="evidence" value="ECO:0007669"/>
    <property type="project" value="UniProtKB-UniRule"/>
</dbReference>
<keyword evidence="1" id="KW-0648">Protein biosynthesis</keyword>
<evidence type="ECO:0000313" key="3">
    <source>
        <dbReference type="Proteomes" id="UP000177810"/>
    </source>
</evidence>
<keyword evidence="2" id="KW-0808">Transferase</keyword>
<dbReference type="PANTHER" id="PTHR15004:SF0">
    <property type="entry name" value="GLUTAMYL-TRNA(GLN) AMIDOTRANSFERASE SUBUNIT C, MITOCHONDRIAL"/>
    <property type="match status" value="1"/>
</dbReference>
<dbReference type="GO" id="GO:0006450">
    <property type="term" value="P:regulation of translational fidelity"/>
    <property type="evidence" value="ECO:0007669"/>
    <property type="project" value="InterPro"/>
</dbReference>
<dbReference type="PANTHER" id="PTHR15004">
    <property type="entry name" value="GLUTAMYL-TRNA(GLN) AMIDOTRANSFERASE SUBUNIT C, MITOCHONDRIAL"/>
    <property type="match status" value="1"/>
</dbReference>
<dbReference type="SUPFAM" id="SSF141000">
    <property type="entry name" value="Glu-tRNAGln amidotransferase C subunit"/>
    <property type="match status" value="1"/>
</dbReference>
<comment type="catalytic activity">
    <reaction evidence="1">
        <text>L-glutamyl-tRNA(Gln) + L-glutamine + ATP + H2O = L-glutaminyl-tRNA(Gln) + L-glutamate + ADP + phosphate + H(+)</text>
        <dbReference type="Rhea" id="RHEA:17521"/>
        <dbReference type="Rhea" id="RHEA-COMP:9681"/>
        <dbReference type="Rhea" id="RHEA-COMP:9684"/>
        <dbReference type="ChEBI" id="CHEBI:15377"/>
        <dbReference type="ChEBI" id="CHEBI:15378"/>
        <dbReference type="ChEBI" id="CHEBI:29985"/>
        <dbReference type="ChEBI" id="CHEBI:30616"/>
        <dbReference type="ChEBI" id="CHEBI:43474"/>
        <dbReference type="ChEBI" id="CHEBI:58359"/>
        <dbReference type="ChEBI" id="CHEBI:78520"/>
        <dbReference type="ChEBI" id="CHEBI:78521"/>
        <dbReference type="ChEBI" id="CHEBI:456216"/>
    </reaction>
</comment>
<dbReference type="Gene3D" id="1.10.20.60">
    <property type="entry name" value="Glu-tRNAGln amidotransferase C subunit, N-terminal domain"/>
    <property type="match status" value="1"/>
</dbReference>
<dbReference type="AlphaFoldDB" id="A0A1G2F2R2"/>
<reference evidence="2 3" key="1">
    <citation type="journal article" date="2016" name="Nat. Commun.">
        <title>Thousands of microbial genomes shed light on interconnected biogeochemical processes in an aquifer system.</title>
        <authorList>
            <person name="Anantharaman K."/>
            <person name="Brown C.T."/>
            <person name="Hug L.A."/>
            <person name="Sharon I."/>
            <person name="Castelle C.J."/>
            <person name="Probst A.J."/>
            <person name="Thomas B.C."/>
            <person name="Singh A."/>
            <person name="Wilkins M.J."/>
            <person name="Karaoz U."/>
            <person name="Brodie E.L."/>
            <person name="Williams K.H."/>
            <person name="Hubbard S.S."/>
            <person name="Banfield J.F."/>
        </authorList>
    </citation>
    <scope>NUCLEOTIDE SEQUENCE [LARGE SCALE GENOMIC DNA]</scope>
</reference>
<accession>A0A1G2F2R2</accession>
<name>A0A1G2F2R2_9BACT</name>
<dbReference type="GO" id="GO:0070681">
    <property type="term" value="P:glutaminyl-tRNAGln biosynthesis via transamidation"/>
    <property type="evidence" value="ECO:0007669"/>
    <property type="project" value="TreeGrafter"/>
</dbReference>
<dbReference type="Proteomes" id="UP000177810">
    <property type="component" value="Unassembled WGS sequence"/>
</dbReference>
<evidence type="ECO:0000313" key="2">
    <source>
        <dbReference type="EMBL" id="OGZ31878.1"/>
    </source>
</evidence>
<keyword evidence="1" id="KW-0436">Ligase</keyword>
<dbReference type="Pfam" id="PF02686">
    <property type="entry name" value="GatC"/>
    <property type="match status" value="1"/>
</dbReference>
<organism evidence="2 3">
    <name type="scientific">Candidatus Portnoybacteria bacterium RBG_13_40_8</name>
    <dbReference type="NCBI Taxonomy" id="1801990"/>
    <lineage>
        <taxon>Bacteria</taxon>
        <taxon>Candidatus Portnoyibacteriota</taxon>
    </lineage>
</organism>
<dbReference type="GO" id="GO:0016740">
    <property type="term" value="F:transferase activity"/>
    <property type="evidence" value="ECO:0007669"/>
    <property type="project" value="UniProtKB-KW"/>
</dbReference>
<comment type="caution">
    <text evidence="2">The sequence shown here is derived from an EMBL/GenBank/DDBJ whole genome shotgun (WGS) entry which is preliminary data.</text>
</comment>
<evidence type="ECO:0000256" key="1">
    <source>
        <dbReference type="HAMAP-Rule" id="MF_00122"/>
    </source>
</evidence>
<dbReference type="HAMAP" id="MF_00122">
    <property type="entry name" value="GatC"/>
    <property type="match status" value="1"/>
</dbReference>
<comment type="catalytic activity">
    <reaction evidence="1">
        <text>L-aspartyl-tRNA(Asn) + L-glutamine + ATP + H2O = L-asparaginyl-tRNA(Asn) + L-glutamate + ADP + phosphate + 2 H(+)</text>
        <dbReference type="Rhea" id="RHEA:14513"/>
        <dbReference type="Rhea" id="RHEA-COMP:9674"/>
        <dbReference type="Rhea" id="RHEA-COMP:9677"/>
        <dbReference type="ChEBI" id="CHEBI:15377"/>
        <dbReference type="ChEBI" id="CHEBI:15378"/>
        <dbReference type="ChEBI" id="CHEBI:29985"/>
        <dbReference type="ChEBI" id="CHEBI:30616"/>
        <dbReference type="ChEBI" id="CHEBI:43474"/>
        <dbReference type="ChEBI" id="CHEBI:58359"/>
        <dbReference type="ChEBI" id="CHEBI:78515"/>
        <dbReference type="ChEBI" id="CHEBI:78516"/>
        <dbReference type="ChEBI" id="CHEBI:456216"/>
    </reaction>
</comment>